<name>A0AAV5CJ74_ELECO</name>
<dbReference type="Gene3D" id="3.30.40.10">
    <property type="entry name" value="Zinc/RING finger domain, C3HC4 (zinc finger)"/>
    <property type="match status" value="1"/>
</dbReference>
<dbReference type="EMBL" id="BQKI01000007">
    <property type="protein sequence ID" value="GJM98250.1"/>
    <property type="molecule type" value="Genomic_DNA"/>
</dbReference>
<dbReference type="InterPro" id="IPR013083">
    <property type="entry name" value="Znf_RING/FYVE/PHD"/>
</dbReference>
<organism evidence="11 12">
    <name type="scientific">Eleusine coracana subsp. coracana</name>
    <dbReference type="NCBI Taxonomy" id="191504"/>
    <lineage>
        <taxon>Eukaryota</taxon>
        <taxon>Viridiplantae</taxon>
        <taxon>Streptophyta</taxon>
        <taxon>Embryophyta</taxon>
        <taxon>Tracheophyta</taxon>
        <taxon>Spermatophyta</taxon>
        <taxon>Magnoliopsida</taxon>
        <taxon>Liliopsida</taxon>
        <taxon>Poales</taxon>
        <taxon>Poaceae</taxon>
        <taxon>PACMAD clade</taxon>
        <taxon>Chloridoideae</taxon>
        <taxon>Cynodonteae</taxon>
        <taxon>Eleusininae</taxon>
        <taxon>Eleusine</taxon>
    </lineage>
</organism>
<evidence type="ECO:0000256" key="5">
    <source>
        <dbReference type="ARBA" id="ARBA00022833"/>
    </source>
</evidence>
<evidence type="ECO:0000256" key="2">
    <source>
        <dbReference type="ARBA" id="ARBA00012483"/>
    </source>
</evidence>
<evidence type="ECO:0000313" key="12">
    <source>
        <dbReference type="Proteomes" id="UP001054889"/>
    </source>
</evidence>
<comment type="catalytic activity">
    <reaction evidence="1">
        <text>S-ubiquitinyl-[E2 ubiquitin-conjugating enzyme]-L-cysteine + [acceptor protein]-L-lysine = [E2 ubiquitin-conjugating enzyme]-L-cysteine + N(6)-ubiquitinyl-[acceptor protein]-L-lysine.</text>
        <dbReference type="EC" id="2.3.2.27"/>
    </reaction>
</comment>
<keyword evidence="4 7" id="KW-0863">Zinc-finger</keyword>
<reference evidence="11" key="2">
    <citation type="submission" date="2021-12" db="EMBL/GenBank/DDBJ databases">
        <title>Resequencing data analysis of finger millet.</title>
        <authorList>
            <person name="Hatakeyama M."/>
            <person name="Aluri S."/>
            <person name="Balachadran M.T."/>
            <person name="Sivarajan S.R."/>
            <person name="Poveda L."/>
            <person name="Shimizu-Inatsugi R."/>
            <person name="Schlapbach R."/>
            <person name="Sreeman S.M."/>
            <person name="Shimizu K.K."/>
        </authorList>
    </citation>
    <scope>NUCLEOTIDE SEQUENCE</scope>
</reference>
<reference evidence="11" key="1">
    <citation type="journal article" date="2018" name="DNA Res.">
        <title>Multiple hybrid de novo genome assembly of finger millet, an orphan allotetraploid crop.</title>
        <authorList>
            <person name="Hatakeyama M."/>
            <person name="Aluri S."/>
            <person name="Balachadran M.T."/>
            <person name="Sivarajan S.R."/>
            <person name="Patrignani A."/>
            <person name="Gruter S."/>
            <person name="Poveda L."/>
            <person name="Shimizu-Inatsugi R."/>
            <person name="Baeten J."/>
            <person name="Francoijs K.J."/>
            <person name="Nataraja K.N."/>
            <person name="Reddy Y.A.N."/>
            <person name="Phadnis S."/>
            <person name="Ravikumar R.L."/>
            <person name="Schlapbach R."/>
            <person name="Sreeman S.M."/>
            <person name="Shimizu K.K."/>
        </authorList>
    </citation>
    <scope>NUCLEOTIDE SEQUENCE</scope>
</reference>
<feature type="domain" description="RING-type" evidence="10">
    <location>
        <begin position="171"/>
        <end position="213"/>
    </location>
</feature>
<proteinExistence type="inferred from homology"/>
<evidence type="ECO:0000256" key="1">
    <source>
        <dbReference type="ARBA" id="ARBA00000900"/>
    </source>
</evidence>
<feature type="region of interest" description="Disordered" evidence="8">
    <location>
        <begin position="97"/>
        <end position="165"/>
    </location>
</feature>
<dbReference type="EC" id="2.3.2.27" evidence="2"/>
<dbReference type="SUPFAM" id="SSF57850">
    <property type="entry name" value="RING/U-box"/>
    <property type="match status" value="1"/>
</dbReference>
<evidence type="ECO:0000313" key="11">
    <source>
        <dbReference type="EMBL" id="GJM98250.1"/>
    </source>
</evidence>
<dbReference type="AlphaFoldDB" id="A0AAV5CJ74"/>
<dbReference type="Pfam" id="PF13639">
    <property type="entry name" value="zf-RING_2"/>
    <property type="match status" value="1"/>
</dbReference>
<feature type="transmembrane region" description="Helical" evidence="9">
    <location>
        <begin position="66"/>
        <end position="88"/>
    </location>
</feature>
<dbReference type="GO" id="GO:0061630">
    <property type="term" value="F:ubiquitin protein ligase activity"/>
    <property type="evidence" value="ECO:0007669"/>
    <property type="project" value="UniProtKB-EC"/>
</dbReference>
<feature type="compositionally biased region" description="Basic residues" evidence="8">
    <location>
        <begin position="124"/>
        <end position="135"/>
    </location>
</feature>
<comment type="caution">
    <text evidence="11">The sequence shown here is derived from an EMBL/GenBank/DDBJ whole genome shotgun (WGS) entry which is preliminary data.</text>
</comment>
<keyword evidence="3" id="KW-0479">Metal-binding</keyword>
<keyword evidence="9" id="KW-1133">Transmembrane helix</keyword>
<dbReference type="PANTHER" id="PTHR14155:SF518">
    <property type="entry name" value="RING-TYPE DOMAIN-CONTAINING PROTEIN"/>
    <property type="match status" value="1"/>
</dbReference>
<evidence type="ECO:0000259" key="10">
    <source>
        <dbReference type="PROSITE" id="PS50089"/>
    </source>
</evidence>
<dbReference type="InterPro" id="IPR053238">
    <property type="entry name" value="RING-H2_zinc_finger"/>
</dbReference>
<dbReference type="PROSITE" id="PS50089">
    <property type="entry name" value="ZF_RING_2"/>
    <property type="match status" value="1"/>
</dbReference>
<keyword evidence="5" id="KW-0862">Zinc</keyword>
<evidence type="ECO:0000256" key="4">
    <source>
        <dbReference type="ARBA" id="ARBA00022771"/>
    </source>
</evidence>
<evidence type="ECO:0000256" key="6">
    <source>
        <dbReference type="ARBA" id="ARBA00024209"/>
    </source>
</evidence>
<gene>
    <name evidence="11" type="primary">ga15240</name>
    <name evidence="11" type="ORF">PR202_ga15240</name>
</gene>
<dbReference type="Proteomes" id="UP001054889">
    <property type="component" value="Unassembled WGS sequence"/>
</dbReference>
<keyword evidence="9" id="KW-0472">Membrane</keyword>
<evidence type="ECO:0000256" key="7">
    <source>
        <dbReference type="PROSITE-ProRule" id="PRU00175"/>
    </source>
</evidence>
<dbReference type="GO" id="GO:0008270">
    <property type="term" value="F:zinc ion binding"/>
    <property type="evidence" value="ECO:0007669"/>
    <property type="project" value="UniProtKB-KW"/>
</dbReference>
<feature type="compositionally biased region" description="Polar residues" evidence="8">
    <location>
        <begin position="149"/>
        <end position="160"/>
    </location>
</feature>
<protein>
    <recommendedName>
        <fullName evidence="2">RING-type E3 ubiquitin transferase</fullName>
        <ecNumber evidence="2">2.3.2.27</ecNumber>
    </recommendedName>
</protein>
<dbReference type="InterPro" id="IPR001841">
    <property type="entry name" value="Znf_RING"/>
</dbReference>
<accession>A0AAV5CJ74</accession>
<dbReference type="SMART" id="SM00184">
    <property type="entry name" value="RING"/>
    <property type="match status" value="1"/>
</dbReference>
<keyword evidence="12" id="KW-1185">Reference proteome</keyword>
<keyword evidence="9" id="KW-0812">Transmembrane</keyword>
<evidence type="ECO:0000256" key="3">
    <source>
        <dbReference type="ARBA" id="ARBA00022723"/>
    </source>
</evidence>
<comment type="similarity">
    <text evidence="6">Belongs to the RING-type zinc finger family. ATL subfamily.</text>
</comment>
<dbReference type="PANTHER" id="PTHR14155">
    <property type="entry name" value="RING FINGER DOMAIN-CONTAINING"/>
    <property type="match status" value="1"/>
</dbReference>
<sequence>MIEQLTLLTSESLASSYQDDSHSDTQLAQHKPSIKVGTKRISRFGVAAISICKLTVMSTGDSSTSAGGAIAGVSIAVGVFLLVLAFMCSLCHGYRTSRENSAGPPEPAAAGYWDDDDEQEARRRGARREHGRLRRSAASPTAGLPSFTYKPSSSVTTKHNATGGGGGEETCSVCLGAFQAGETVRLLPVCLHLYHVECIDPWLDVHSTCPICRSGIDSPMDDGLLPPV</sequence>
<dbReference type="FunFam" id="3.30.40.10:FF:000984">
    <property type="entry name" value="Putative RING zinc finger domain superfamily protein"/>
    <property type="match status" value="1"/>
</dbReference>
<evidence type="ECO:0000256" key="9">
    <source>
        <dbReference type="SAM" id="Phobius"/>
    </source>
</evidence>
<dbReference type="CDD" id="cd16461">
    <property type="entry name" value="RING-H2_EL5-like"/>
    <property type="match status" value="1"/>
</dbReference>
<evidence type="ECO:0000256" key="8">
    <source>
        <dbReference type="SAM" id="MobiDB-lite"/>
    </source>
</evidence>